<sequence>MFDVATEWFSAHKLFSSVILIAAYLLLRWMSNRFLRGEDEFVNEERRRLLSYVRNGLVLLLVLGLAMVWAPALRVFALSITAFLVALVLATKELILCVTGGLLRTAAGAFSVGDWIRVGQHRGEVVDQSFLSVTLQELEAGPHSHEFTGRTITLPNSLFLSTPAINEHFYKRYVYHPVEITLQEGDDPMATARLMERTMAEAAADSEEVARRYAALIRREAGVAMPPINPTARLTTSAEGRTRITVTGFLPTGEVDRIEKAVMEATVTELYRGREARAAQKLAAAAQPVPDRATPPATP</sequence>
<dbReference type="Gene3D" id="2.30.30.60">
    <property type="match status" value="1"/>
</dbReference>
<evidence type="ECO:0000256" key="1">
    <source>
        <dbReference type="ARBA" id="ARBA00004370"/>
    </source>
</evidence>
<dbReference type="SUPFAM" id="SSF50182">
    <property type="entry name" value="Sm-like ribonucleoproteins"/>
    <property type="match status" value="1"/>
</dbReference>
<evidence type="ECO:0000256" key="2">
    <source>
        <dbReference type="ARBA" id="ARBA00022692"/>
    </source>
</evidence>
<evidence type="ECO:0000256" key="5">
    <source>
        <dbReference type="SAM" id="Phobius"/>
    </source>
</evidence>
<dbReference type="PANTHER" id="PTHR30566:SF27">
    <property type="entry name" value="MECHANOSENSITIVE ION CHANNEL PROTEIN"/>
    <property type="match status" value="1"/>
</dbReference>
<dbReference type="InterPro" id="IPR023408">
    <property type="entry name" value="MscS_beta-dom_sf"/>
</dbReference>
<evidence type="ECO:0000256" key="3">
    <source>
        <dbReference type="ARBA" id="ARBA00022989"/>
    </source>
</evidence>
<feature type="transmembrane region" description="Helical" evidence="5">
    <location>
        <begin position="14"/>
        <end position="31"/>
    </location>
</feature>
<keyword evidence="4 5" id="KW-0472">Membrane</keyword>
<accession>A0AAE3KC25</accession>
<feature type="domain" description="Mechanosensitive ion channel MscS" evidence="6">
    <location>
        <begin position="99"/>
        <end position="166"/>
    </location>
</feature>
<keyword evidence="3 5" id="KW-1133">Transmembrane helix</keyword>
<comment type="subcellular location">
    <subcellularLocation>
        <location evidence="1">Membrane</location>
    </subcellularLocation>
</comment>
<dbReference type="Proteomes" id="UP001205843">
    <property type="component" value="Unassembled WGS sequence"/>
</dbReference>
<organism evidence="7 8">
    <name type="scientific">Natronocella acetinitrilica</name>
    <dbReference type="NCBI Taxonomy" id="414046"/>
    <lineage>
        <taxon>Bacteria</taxon>
        <taxon>Pseudomonadati</taxon>
        <taxon>Pseudomonadota</taxon>
        <taxon>Gammaproteobacteria</taxon>
        <taxon>Chromatiales</taxon>
        <taxon>Ectothiorhodospiraceae</taxon>
        <taxon>Natronocella</taxon>
    </lineage>
</organism>
<evidence type="ECO:0000313" key="8">
    <source>
        <dbReference type="Proteomes" id="UP001205843"/>
    </source>
</evidence>
<dbReference type="AlphaFoldDB" id="A0AAE3KC25"/>
<keyword evidence="8" id="KW-1185">Reference proteome</keyword>
<dbReference type="RefSeq" id="WP_253482402.1">
    <property type="nucleotide sequence ID" value="NZ_JALJXV010000009.1"/>
</dbReference>
<dbReference type="InterPro" id="IPR010920">
    <property type="entry name" value="LSM_dom_sf"/>
</dbReference>
<dbReference type="Pfam" id="PF00924">
    <property type="entry name" value="MS_channel_2nd"/>
    <property type="match status" value="1"/>
</dbReference>
<reference evidence="7" key="1">
    <citation type="submission" date="2022-03" db="EMBL/GenBank/DDBJ databases">
        <title>Genomic Encyclopedia of Type Strains, Phase III (KMG-III): the genomes of soil and plant-associated and newly described type strains.</title>
        <authorList>
            <person name="Whitman W."/>
        </authorList>
    </citation>
    <scope>NUCLEOTIDE SEQUENCE</scope>
    <source>
        <strain evidence="7">ANL 6-2</strain>
    </source>
</reference>
<evidence type="ECO:0000259" key="6">
    <source>
        <dbReference type="Pfam" id="PF00924"/>
    </source>
</evidence>
<keyword evidence="2 5" id="KW-0812">Transmembrane</keyword>
<dbReference type="PANTHER" id="PTHR30566">
    <property type="entry name" value="YNAI-RELATED MECHANOSENSITIVE ION CHANNEL"/>
    <property type="match status" value="1"/>
</dbReference>
<protein>
    <submittedName>
        <fullName evidence="7">Small-conductance mechanosensitive channel</fullName>
    </submittedName>
</protein>
<feature type="transmembrane region" description="Helical" evidence="5">
    <location>
        <begin position="52"/>
        <end position="70"/>
    </location>
</feature>
<gene>
    <name evidence="7" type="ORF">J2T57_003546</name>
</gene>
<proteinExistence type="predicted"/>
<evidence type="ECO:0000256" key="4">
    <source>
        <dbReference type="ARBA" id="ARBA00023136"/>
    </source>
</evidence>
<dbReference type="EMBL" id="JALJXV010000009">
    <property type="protein sequence ID" value="MCP1676385.1"/>
    <property type="molecule type" value="Genomic_DNA"/>
</dbReference>
<comment type="caution">
    <text evidence="7">The sequence shown here is derived from an EMBL/GenBank/DDBJ whole genome shotgun (WGS) entry which is preliminary data.</text>
</comment>
<dbReference type="InterPro" id="IPR006685">
    <property type="entry name" value="MscS_channel_2nd"/>
</dbReference>
<dbReference type="GO" id="GO:0008381">
    <property type="term" value="F:mechanosensitive monoatomic ion channel activity"/>
    <property type="evidence" value="ECO:0007669"/>
    <property type="project" value="UniProtKB-ARBA"/>
</dbReference>
<dbReference type="GO" id="GO:0016020">
    <property type="term" value="C:membrane"/>
    <property type="evidence" value="ECO:0007669"/>
    <property type="project" value="UniProtKB-SubCell"/>
</dbReference>
<name>A0AAE3KC25_9GAMM</name>
<evidence type="ECO:0000313" key="7">
    <source>
        <dbReference type="EMBL" id="MCP1676385.1"/>
    </source>
</evidence>